<accession>A0ABR0K233</accession>
<sequence>MDAAVLADNANLSAQDPRLNSIKALNTDVCIEVAKITNKLNGEQKDETGNFKRTALPMLEEAFLILHHVFNWPGATQAQRRAAHIERSVAAAHLADYFSTKSKGSFTPLNIYTLHRYPRSAPILQFGAINDSFVAMKLSPDGPSRATARTLYNTFCRKYTVREAVPPIQTVDVPGHGIWRGDMVQLLNFTKRGVQPLVGTTERDLEVMTVEEIKNMKEDLGIPGDRCDGLMRLLKAGYYTKAGTENLPVEALD</sequence>
<evidence type="ECO:0000313" key="1">
    <source>
        <dbReference type="EMBL" id="KAK5083381.1"/>
    </source>
</evidence>
<dbReference type="EMBL" id="JAVRRG010000119">
    <property type="protein sequence ID" value="KAK5083381.1"/>
    <property type="molecule type" value="Genomic_DNA"/>
</dbReference>
<evidence type="ECO:0000313" key="2">
    <source>
        <dbReference type="Proteomes" id="UP001345013"/>
    </source>
</evidence>
<organism evidence="1 2">
    <name type="scientific">Lithohypha guttulata</name>
    <dbReference type="NCBI Taxonomy" id="1690604"/>
    <lineage>
        <taxon>Eukaryota</taxon>
        <taxon>Fungi</taxon>
        <taxon>Dikarya</taxon>
        <taxon>Ascomycota</taxon>
        <taxon>Pezizomycotina</taxon>
        <taxon>Eurotiomycetes</taxon>
        <taxon>Chaetothyriomycetidae</taxon>
        <taxon>Chaetothyriales</taxon>
        <taxon>Trichomeriaceae</taxon>
        <taxon>Lithohypha</taxon>
    </lineage>
</organism>
<gene>
    <name evidence="1" type="ORF">LTR24_007670</name>
</gene>
<keyword evidence="2" id="KW-1185">Reference proteome</keyword>
<protein>
    <submittedName>
        <fullName evidence="1">Uncharacterized protein</fullName>
    </submittedName>
</protein>
<name>A0ABR0K233_9EURO</name>
<proteinExistence type="predicted"/>
<dbReference type="Proteomes" id="UP001345013">
    <property type="component" value="Unassembled WGS sequence"/>
</dbReference>
<reference evidence="1 2" key="1">
    <citation type="submission" date="2023-08" db="EMBL/GenBank/DDBJ databases">
        <title>Black Yeasts Isolated from many extreme environments.</title>
        <authorList>
            <person name="Coleine C."/>
            <person name="Stajich J.E."/>
            <person name="Selbmann L."/>
        </authorList>
    </citation>
    <scope>NUCLEOTIDE SEQUENCE [LARGE SCALE GENOMIC DNA]</scope>
    <source>
        <strain evidence="1 2">CCFEE 5885</strain>
    </source>
</reference>
<comment type="caution">
    <text evidence="1">The sequence shown here is derived from an EMBL/GenBank/DDBJ whole genome shotgun (WGS) entry which is preliminary data.</text>
</comment>